<name>W2KFE8_PHYNI</name>
<evidence type="ECO:0000313" key="1">
    <source>
        <dbReference type="EMBL" id="ETL83334.1"/>
    </source>
</evidence>
<reference evidence="1" key="1">
    <citation type="submission" date="2013-11" db="EMBL/GenBank/DDBJ databases">
        <title>The Genome Sequence of Phytophthora parasitica CHvinca01.</title>
        <authorList>
            <consortium name="The Broad Institute Genomics Platform"/>
            <person name="Russ C."/>
            <person name="Tyler B."/>
            <person name="Panabieres F."/>
            <person name="Shan W."/>
            <person name="Tripathy S."/>
            <person name="Grunwald N."/>
            <person name="Machado M."/>
            <person name="Johnson C.S."/>
            <person name="Arredondo F."/>
            <person name="Hong C."/>
            <person name="Coffey M."/>
            <person name="Young S.K."/>
            <person name="Zeng Q."/>
            <person name="Gargeya S."/>
            <person name="Fitzgerald M."/>
            <person name="Abouelleil A."/>
            <person name="Alvarado L."/>
            <person name="Chapman S.B."/>
            <person name="Gainer-Dewar J."/>
            <person name="Goldberg J."/>
            <person name="Griggs A."/>
            <person name="Gujja S."/>
            <person name="Hansen M."/>
            <person name="Howarth C."/>
            <person name="Imamovic A."/>
            <person name="Ireland A."/>
            <person name="Larimer J."/>
            <person name="McCowan C."/>
            <person name="Murphy C."/>
            <person name="Pearson M."/>
            <person name="Poon T.W."/>
            <person name="Priest M."/>
            <person name="Roberts A."/>
            <person name="Saif S."/>
            <person name="Shea T."/>
            <person name="Sykes S."/>
            <person name="Wortman J."/>
            <person name="Nusbaum C."/>
            <person name="Birren B."/>
        </authorList>
    </citation>
    <scope>NUCLEOTIDE SEQUENCE [LARGE SCALE GENOMIC DNA]</scope>
    <source>
        <strain evidence="1">CHvinca01</strain>
    </source>
</reference>
<protein>
    <submittedName>
        <fullName evidence="1">Uncharacterized protein</fullName>
    </submittedName>
</protein>
<dbReference type="Proteomes" id="UP000054423">
    <property type="component" value="Unassembled WGS sequence"/>
</dbReference>
<dbReference type="AlphaFoldDB" id="W2KFE8"/>
<proteinExistence type="predicted"/>
<dbReference type="VEuPathDB" id="FungiDB:PPTG_21535"/>
<gene>
    <name evidence="1" type="ORF">L917_16693</name>
</gene>
<accession>W2KFE8</accession>
<organism evidence="1">
    <name type="scientific">Phytophthora nicotianae</name>
    <name type="common">Potato buckeye rot agent</name>
    <name type="synonym">Phytophthora parasitica</name>
    <dbReference type="NCBI Taxonomy" id="4792"/>
    <lineage>
        <taxon>Eukaryota</taxon>
        <taxon>Sar</taxon>
        <taxon>Stramenopiles</taxon>
        <taxon>Oomycota</taxon>
        <taxon>Peronosporomycetes</taxon>
        <taxon>Peronosporales</taxon>
        <taxon>Peronosporaceae</taxon>
        <taxon>Phytophthora</taxon>
    </lineage>
</organism>
<dbReference type="EMBL" id="KI682057">
    <property type="protein sequence ID" value="ETL83334.1"/>
    <property type="molecule type" value="Genomic_DNA"/>
</dbReference>
<sequence>MRAKYDIQEYAPRGHVDYGTDESAASLESESDRKIRAGCIKVVNTQDERQGTLTNRAGVKTKPGWMLTSILRPR</sequence>